<gene>
    <name evidence="1" type="ORF">SAMN05660703_0272</name>
</gene>
<evidence type="ECO:0000313" key="1">
    <source>
        <dbReference type="EMBL" id="SMC33689.1"/>
    </source>
</evidence>
<keyword evidence="2" id="KW-1185">Reference proteome</keyword>
<accession>A0A1W1YC15</accession>
<dbReference type="STRING" id="504486.SAMN05660703_0272"/>
<name>A0A1W1YC15_9FLAO</name>
<dbReference type="Proteomes" id="UP000192360">
    <property type="component" value="Unassembled WGS sequence"/>
</dbReference>
<proteinExistence type="predicted"/>
<dbReference type="RefSeq" id="WP_143312435.1">
    <property type="nucleotide sequence ID" value="NZ_FWXO01000001.1"/>
</dbReference>
<protein>
    <submittedName>
        <fullName evidence="1">Uncharacterized protein</fullName>
    </submittedName>
</protein>
<evidence type="ECO:0000313" key="2">
    <source>
        <dbReference type="Proteomes" id="UP000192360"/>
    </source>
</evidence>
<dbReference type="AlphaFoldDB" id="A0A1W1YC15"/>
<reference evidence="1 2" key="1">
    <citation type="submission" date="2017-04" db="EMBL/GenBank/DDBJ databases">
        <authorList>
            <person name="Afonso C.L."/>
            <person name="Miller P.J."/>
            <person name="Scott M.A."/>
            <person name="Spackman E."/>
            <person name="Goraichik I."/>
            <person name="Dimitrov K.M."/>
            <person name="Suarez D.L."/>
            <person name="Swayne D.E."/>
        </authorList>
    </citation>
    <scope>NUCLEOTIDE SEQUENCE [LARGE SCALE GENOMIC DNA]</scope>
    <source>
        <strain evidence="1 2">DSM 21164</strain>
    </source>
</reference>
<dbReference type="EMBL" id="FWXO01000001">
    <property type="protein sequence ID" value="SMC33689.1"/>
    <property type="molecule type" value="Genomic_DNA"/>
</dbReference>
<sequence length="124" mass="14932">MYIKNIPEVYTYRRYASNGSTSIYHSQDKFSVFDDQLKIAPDLGRSKAKDKPIFWMNQIDEMSFKPTTGLKKTSSPRWFYGDQKRKKDHLIFEFREDKEYLIIHFFKGFKPISPKLFTEKFIRL</sequence>
<organism evidence="1 2">
    <name type="scientific">Cellulophaga tyrosinoxydans</name>
    <dbReference type="NCBI Taxonomy" id="504486"/>
    <lineage>
        <taxon>Bacteria</taxon>
        <taxon>Pseudomonadati</taxon>
        <taxon>Bacteroidota</taxon>
        <taxon>Flavobacteriia</taxon>
        <taxon>Flavobacteriales</taxon>
        <taxon>Flavobacteriaceae</taxon>
        <taxon>Cellulophaga</taxon>
    </lineage>
</organism>